<reference evidence="1" key="2">
    <citation type="submission" date="2024-06" db="UniProtKB">
        <authorList>
            <consortium name="EnsemblMetazoa"/>
        </authorList>
    </citation>
    <scope>IDENTIFICATION</scope>
</reference>
<protein>
    <submittedName>
        <fullName evidence="1">Uncharacterized protein</fullName>
    </submittedName>
</protein>
<evidence type="ECO:0000313" key="2">
    <source>
        <dbReference type="Proteomes" id="UP000007879"/>
    </source>
</evidence>
<dbReference type="RefSeq" id="XP_019859807.1">
    <property type="nucleotide sequence ID" value="XM_020004248.1"/>
</dbReference>
<dbReference type="GeneID" id="109588054"/>
<keyword evidence="2" id="KW-1185">Reference proteome</keyword>
<name>A0AAN0JSG2_AMPQE</name>
<sequence>MSTPAEPDSFSMLPTDTHIQQSLVNDPADIFQSHIIELCDIISSDVVAVCNACVSFELIGPETRSYIMTAKGASDYEKATKLLYDIELQLKSRINKQKYLSNVIEAFLCVNNSNLSIIAEKLKNSFLY</sequence>
<accession>A0AAN0JSG2</accession>
<dbReference type="Proteomes" id="UP000007879">
    <property type="component" value="Unassembled WGS sequence"/>
</dbReference>
<organism evidence="1 2">
    <name type="scientific">Amphimedon queenslandica</name>
    <name type="common">Sponge</name>
    <dbReference type="NCBI Taxonomy" id="400682"/>
    <lineage>
        <taxon>Eukaryota</taxon>
        <taxon>Metazoa</taxon>
        <taxon>Porifera</taxon>
        <taxon>Demospongiae</taxon>
        <taxon>Heteroscleromorpha</taxon>
        <taxon>Haplosclerida</taxon>
        <taxon>Niphatidae</taxon>
        <taxon>Amphimedon</taxon>
    </lineage>
</organism>
<dbReference type="AlphaFoldDB" id="A0AAN0JSG2"/>
<reference evidence="2" key="1">
    <citation type="journal article" date="2010" name="Nature">
        <title>The Amphimedon queenslandica genome and the evolution of animal complexity.</title>
        <authorList>
            <person name="Srivastava M."/>
            <person name="Simakov O."/>
            <person name="Chapman J."/>
            <person name="Fahey B."/>
            <person name="Gauthier M.E."/>
            <person name="Mitros T."/>
            <person name="Richards G.S."/>
            <person name="Conaco C."/>
            <person name="Dacre M."/>
            <person name="Hellsten U."/>
            <person name="Larroux C."/>
            <person name="Putnam N.H."/>
            <person name="Stanke M."/>
            <person name="Adamska M."/>
            <person name="Darling A."/>
            <person name="Degnan S.M."/>
            <person name="Oakley T.H."/>
            <person name="Plachetzki D.C."/>
            <person name="Zhai Y."/>
            <person name="Adamski M."/>
            <person name="Calcino A."/>
            <person name="Cummins S.F."/>
            <person name="Goodstein D.M."/>
            <person name="Harris C."/>
            <person name="Jackson D.J."/>
            <person name="Leys S.P."/>
            <person name="Shu S."/>
            <person name="Woodcroft B.J."/>
            <person name="Vervoort M."/>
            <person name="Kosik K.S."/>
            <person name="Manning G."/>
            <person name="Degnan B.M."/>
            <person name="Rokhsar D.S."/>
        </authorList>
    </citation>
    <scope>NUCLEOTIDE SEQUENCE [LARGE SCALE GENOMIC DNA]</scope>
</reference>
<dbReference type="KEGG" id="aqu:109588054"/>
<evidence type="ECO:0000313" key="1">
    <source>
        <dbReference type="EnsemblMetazoa" id="XP_019859807.1"/>
    </source>
</evidence>
<dbReference type="EnsemblMetazoa" id="XM_020004248.1">
    <property type="protein sequence ID" value="XP_019859807.1"/>
    <property type="gene ID" value="LOC109588054"/>
</dbReference>
<proteinExistence type="predicted"/>